<feature type="binding site" description="axial binding residue" evidence="9">
    <location>
        <position position="447"/>
    </location>
    <ligand>
        <name>heme</name>
        <dbReference type="ChEBI" id="CHEBI:30413"/>
    </ligand>
    <ligandPart>
        <name>Fe</name>
        <dbReference type="ChEBI" id="CHEBI:18248"/>
    </ligandPart>
</feature>
<dbReference type="GO" id="GO:0004497">
    <property type="term" value="F:monooxygenase activity"/>
    <property type="evidence" value="ECO:0007669"/>
    <property type="project" value="UniProtKB-KW"/>
</dbReference>
<evidence type="ECO:0000256" key="4">
    <source>
        <dbReference type="ARBA" id="ARBA00022617"/>
    </source>
</evidence>
<dbReference type="Gene3D" id="1.10.630.10">
    <property type="entry name" value="Cytochrome P450"/>
    <property type="match status" value="1"/>
</dbReference>
<keyword evidence="6 10" id="KW-0560">Oxidoreductase</keyword>
<dbReference type="HOGENOM" id="CLU_001570_2_3_1"/>
<dbReference type="InterPro" id="IPR001128">
    <property type="entry name" value="Cyt_P450"/>
</dbReference>
<dbReference type="OrthoDB" id="2789670at2759"/>
<evidence type="ECO:0000313" key="11">
    <source>
        <dbReference type="EMBL" id="KIJ62886.1"/>
    </source>
</evidence>
<keyword evidence="5 9" id="KW-0479">Metal-binding</keyword>
<dbReference type="GO" id="GO:0016705">
    <property type="term" value="F:oxidoreductase activity, acting on paired donors, with incorporation or reduction of molecular oxygen"/>
    <property type="evidence" value="ECO:0007669"/>
    <property type="project" value="InterPro"/>
</dbReference>
<dbReference type="InterPro" id="IPR017972">
    <property type="entry name" value="Cyt_P450_CS"/>
</dbReference>
<evidence type="ECO:0000256" key="9">
    <source>
        <dbReference type="PIRSR" id="PIRSR602401-1"/>
    </source>
</evidence>
<protein>
    <recommendedName>
        <fullName evidence="13">Cytochrome P450</fullName>
    </recommendedName>
</protein>
<evidence type="ECO:0000256" key="3">
    <source>
        <dbReference type="ARBA" id="ARBA00010617"/>
    </source>
</evidence>
<dbReference type="Proteomes" id="UP000053820">
    <property type="component" value="Unassembled WGS sequence"/>
</dbReference>
<proteinExistence type="inferred from homology"/>
<comment type="similarity">
    <text evidence="3 10">Belongs to the cytochrome P450 family.</text>
</comment>
<evidence type="ECO:0000256" key="5">
    <source>
        <dbReference type="ARBA" id="ARBA00022723"/>
    </source>
</evidence>
<dbReference type="PROSITE" id="PS00086">
    <property type="entry name" value="CYTOCHROME_P450"/>
    <property type="match status" value="1"/>
</dbReference>
<keyword evidence="4 9" id="KW-0349">Heme</keyword>
<evidence type="ECO:0000256" key="2">
    <source>
        <dbReference type="ARBA" id="ARBA00005179"/>
    </source>
</evidence>
<evidence type="ECO:0000256" key="1">
    <source>
        <dbReference type="ARBA" id="ARBA00001971"/>
    </source>
</evidence>
<dbReference type="PANTHER" id="PTHR46300">
    <property type="entry name" value="P450, PUTATIVE (EUROFUNG)-RELATED-RELATED"/>
    <property type="match status" value="1"/>
</dbReference>
<dbReference type="SUPFAM" id="SSF48264">
    <property type="entry name" value="Cytochrome P450"/>
    <property type="match status" value="1"/>
</dbReference>
<name>A0A0C9WDB4_9AGAM</name>
<comment type="pathway">
    <text evidence="2">Secondary metabolite biosynthesis.</text>
</comment>
<organism evidence="11 12">
    <name type="scientific">Hydnomerulius pinastri MD-312</name>
    <dbReference type="NCBI Taxonomy" id="994086"/>
    <lineage>
        <taxon>Eukaryota</taxon>
        <taxon>Fungi</taxon>
        <taxon>Dikarya</taxon>
        <taxon>Basidiomycota</taxon>
        <taxon>Agaricomycotina</taxon>
        <taxon>Agaricomycetes</taxon>
        <taxon>Agaricomycetidae</taxon>
        <taxon>Boletales</taxon>
        <taxon>Boletales incertae sedis</taxon>
        <taxon>Leucogyrophana</taxon>
    </lineage>
</organism>
<keyword evidence="8 10" id="KW-0503">Monooxygenase</keyword>
<keyword evidence="12" id="KW-1185">Reference proteome</keyword>
<keyword evidence="7 9" id="KW-0408">Iron</keyword>
<gene>
    <name evidence="11" type="ORF">HYDPIDRAFT_114010</name>
</gene>
<evidence type="ECO:0000256" key="7">
    <source>
        <dbReference type="ARBA" id="ARBA00023004"/>
    </source>
</evidence>
<dbReference type="PANTHER" id="PTHR46300:SF7">
    <property type="entry name" value="P450, PUTATIVE (EUROFUNG)-RELATED"/>
    <property type="match status" value="1"/>
</dbReference>
<evidence type="ECO:0008006" key="13">
    <source>
        <dbReference type="Google" id="ProtNLM"/>
    </source>
</evidence>
<dbReference type="EMBL" id="KN839853">
    <property type="protein sequence ID" value="KIJ62886.1"/>
    <property type="molecule type" value="Genomic_DNA"/>
</dbReference>
<comment type="cofactor">
    <cofactor evidence="1 9">
        <name>heme</name>
        <dbReference type="ChEBI" id="CHEBI:30413"/>
    </cofactor>
</comment>
<dbReference type="GO" id="GO:0020037">
    <property type="term" value="F:heme binding"/>
    <property type="evidence" value="ECO:0007669"/>
    <property type="project" value="InterPro"/>
</dbReference>
<sequence>MVLDSSALIVCSIVSAIFILSLLKLQRSSNASSLPYPPGPKPLPLLGNVLHLNKSEPWLSYTEWSKKYGEILYVRLLGKDFIILNSEKVARALMGQRSTIYSDRPYMPNTKLCGMEFNTVSLPYGDEWQLHRKLLHHSMRAESTALHYRTYIRKTRHLLVNLLDTPEDFERHFKIYVGSIILSQTYGHETSPVDDPLYGAVEQLTAMLSKALTPVRAVILSTFPIIAHLPPWFPGAGIKRDGVACQKLASEVLNVPFDLVKKNMVEGCAPPSIVSECLSQIDEKAGEQERERLEHAIKSTAATLFLAGSETNSAILHAFVLAMVLYPEVQAKAQAEIDSVIGPSRLPDFKDQLLLPYINAILRELFRWNPVVPLGMPHATSSSDIYDGYFIPKGAYVIPNVWAMSRNTDKYEDVEDFKPERHLTLNDTPALPPPTNDIIFGFGRRICPGRYASEAFLFAAIASILTLFCITRAKDSDGREIPVERKFTSGISVHPVPFPCAFVCRSKDREQFLRTRTIS</sequence>
<dbReference type="GO" id="GO:0005506">
    <property type="term" value="F:iron ion binding"/>
    <property type="evidence" value="ECO:0007669"/>
    <property type="project" value="InterPro"/>
</dbReference>
<evidence type="ECO:0000256" key="8">
    <source>
        <dbReference type="ARBA" id="ARBA00023033"/>
    </source>
</evidence>
<dbReference type="CDD" id="cd11065">
    <property type="entry name" value="CYP64-like"/>
    <property type="match status" value="1"/>
</dbReference>
<dbReference type="InterPro" id="IPR002401">
    <property type="entry name" value="Cyt_P450_E_grp-I"/>
</dbReference>
<reference evidence="11 12" key="1">
    <citation type="submission" date="2014-04" db="EMBL/GenBank/DDBJ databases">
        <title>Evolutionary Origins and Diversification of the Mycorrhizal Mutualists.</title>
        <authorList>
            <consortium name="DOE Joint Genome Institute"/>
            <consortium name="Mycorrhizal Genomics Consortium"/>
            <person name="Kohler A."/>
            <person name="Kuo A."/>
            <person name="Nagy L.G."/>
            <person name="Floudas D."/>
            <person name="Copeland A."/>
            <person name="Barry K.W."/>
            <person name="Cichocki N."/>
            <person name="Veneault-Fourrey C."/>
            <person name="LaButti K."/>
            <person name="Lindquist E.A."/>
            <person name="Lipzen A."/>
            <person name="Lundell T."/>
            <person name="Morin E."/>
            <person name="Murat C."/>
            <person name="Riley R."/>
            <person name="Ohm R."/>
            <person name="Sun H."/>
            <person name="Tunlid A."/>
            <person name="Henrissat B."/>
            <person name="Grigoriev I.V."/>
            <person name="Hibbett D.S."/>
            <person name="Martin F."/>
        </authorList>
    </citation>
    <scope>NUCLEOTIDE SEQUENCE [LARGE SCALE GENOMIC DNA]</scope>
    <source>
        <strain evidence="11 12">MD-312</strain>
    </source>
</reference>
<dbReference type="AlphaFoldDB" id="A0A0C9WDB4"/>
<dbReference type="Pfam" id="PF00067">
    <property type="entry name" value="p450"/>
    <property type="match status" value="1"/>
</dbReference>
<dbReference type="InterPro" id="IPR036396">
    <property type="entry name" value="Cyt_P450_sf"/>
</dbReference>
<accession>A0A0C9WDB4</accession>
<dbReference type="PRINTS" id="PR00463">
    <property type="entry name" value="EP450I"/>
</dbReference>
<evidence type="ECO:0000256" key="10">
    <source>
        <dbReference type="RuleBase" id="RU000461"/>
    </source>
</evidence>
<dbReference type="InterPro" id="IPR050364">
    <property type="entry name" value="Cytochrome_P450_fung"/>
</dbReference>
<evidence type="ECO:0000313" key="12">
    <source>
        <dbReference type="Proteomes" id="UP000053820"/>
    </source>
</evidence>
<evidence type="ECO:0000256" key="6">
    <source>
        <dbReference type="ARBA" id="ARBA00023002"/>
    </source>
</evidence>